<protein>
    <submittedName>
        <fullName evidence="2">Uncharacterized protein</fullName>
    </submittedName>
</protein>
<name>A0AAD4UXD1_PRUDU</name>
<keyword evidence="1" id="KW-1133">Transmembrane helix</keyword>
<evidence type="ECO:0000313" key="3">
    <source>
        <dbReference type="Proteomes" id="UP001054821"/>
    </source>
</evidence>
<dbReference type="Proteomes" id="UP001054821">
    <property type="component" value="Chromosome 8"/>
</dbReference>
<sequence>MLELAIKAIQITKKVHELRKFGSNLEQVSKLRCDIKAIEKVFKGKEPLFCIDETTIDVVEHIRVQTKWSGKVIEEAEKEKKFLTLVMVMFIFFYPMGVVGEISVVIMVFDIH</sequence>
<keyword evidence="3" id="KW-1185">Reference proteome</keyword>
<comment type="caution">
    <text evidence="2">The sequence shown here is derived from an EMBL/GenBank/DDBJ whole genome shotgun (WGS) entry which is preliminary data.</text>
</comment>
<feature type="transmembrane region" description="Helical" evidence="1">
    <location>
        <begin position="82"/>
        <end position="109"/>
    </location>
</feature>
<evidence type="ECO:0000313" key="2">
    <source>
        <dbReference type="EMBL" id="KAI5313692.1"/>
    </source>
</evidence>
<evidence type="ECO:0000256" key="1">
    <source>
        <dbReference type="SAM" id="Phobius"/>
    </source>
</evidence>
<dbReference type="AlphaFoldDB" id="A0AAD4UXD1"/>
<keyword evidence="1" id="KW-0812">Transmembrane</keyword>
<accession>A0AAD4UXD1</accession>
<reference evidence="2 3" key="1">
    <citation type="journal article" date="2022" name="G3 (Bethesda)">
        <title>Whole-genome sequence and methylome profiling of the almond [Prunus dulcis (Mill.) D.A. Webb] cultivar 'Nonpareil'.</title>
        <authorList>
            <person name="D'Amico-Willman K.M."/>
            <person name="Ouma W.Z."/>
            <person name="Meulia T."/>
            <person name="Sideli G.M."/>
            <person name="Gradziel T.M."/>
            <person name="Fresnedo-Ramirez J."/>
        </authorList>
    </citation>
    <scope>NUCLEOTIDE SEQUENCE [LARGE SCALE GENOMIC DNA]</scope>
    <source>
        <strain evidence="2">Clone GOH B32 T37-40</strain>
    </source>
</reference>
<dbReference type="EMBL" id="JAJFAZ020000008">
    <property type="protein sequence ID" value="KAI5313692.1"/>
    <property type="molecule type" value="Genomic_DNA"/>
</dbReference>
<keyword evidence="1" id="KW-0472">Membrane</keyword>
<gene>
    <name evidence="2" type="ORF">L3X38_042868</name>
</gene>
<proteinExistence type="predicted"/>
<organism evidence="2 3">
    <name type="scientific">Prunus dulcis</name>
    <name type="common">Almond</name>
    <name type="synonym">Amygdalus dulcis</name>
    <dbReference type="NCBI Taxonomy" id="3755"/>
    <lineage>
        <taxon>Eukaryota</taxon>
        <taxon>Viridiplantae</taxon>
        <taxon>Streptophyta</taxon>
        <taxon>Embryophyta</taxon>
        <taxon>Tracheophyta</taxon>
        <taxon>Spermatophyta</taxon>
        <taxon>Magnoliopsida</taxon>
        <taxon>eudicotyledons</taxon>
        <taxon>Gunneridae</taxon>
        <taxon>Pentapetalae</taxon>
        <taxon>rosids</taxon>
        <taxon>fabids</taxon>
        <taxon>Rosales</taxon>
        <taxon>Rosaceae</taxon>
        <taxon>Amygdaloideae</taxon>
        <taxon>Amygdaleae</taxon>
        <taxon>Prunus</taxon>
    </lineage>
</organism>